<name>A0ABM8G5A8_9CELL</name>
<keyword evidence="1" id="KW-0808">Transferase</keyword>
<reference evidence="7" key="1">
    <citation type="journal article" date="2019" name="Int. J. Syst. Evol. Microbiol.">
        <title>The Global Catalogue of Microorganisms (GCM) 10K type strain sequencing project: providing services to taxonomists for standard genome sequencing and annotation.</title>
        <authorList>
            <consortium name="The Broad Institute Genomics Platform"/>
            <consortium name="The Broad Institute Genome Sequencing Center for Infectious Disease"/>
            <person name="Wu L."/>
            <person name="Ma J."/>
        </authorList>
    </citation>
    <scope>NUCLEOTIDE SEQUENCE [LARGE SCALE GENOMIC DNA]</scope>
    <source>
        <strain evidence="7">NBRC 108565</strain>
    </source>
</reference>
<sequence length="213" mass="23168">MTAMTSDSLVGHTVDGRYQVVSRIARGGMATVYLAIDRRLDREVALKVMHSHLADGVEGLDFVSRFRREARAAARLAHPGLVAVYDQGLDGETSYLTMEYVEGTNLRRRLRTESALPLGETLGALCEILDALAAAHRAGLVHRDVKPENVLIDVEGRLKLTDFGLARAVTEVTTTTAGTILGTVAYMAPELIRAVACDPGRTSTRWACSRTRC</sequence>
<evidence type="ECO:0000256" key="3">
    <source>
        <dbReference type="ARBA" id="ARBA00022777"/>
    </source>
</evidence>
<evidence type="ECO:0000256" key="1">
    <source>
        <dbReference type="ARBA" id="ARBA00022679"/>
    </source>
</evidence>
<dbReference type="InterPro" id="IPR011009">
    <property type="entry name" value="Kinase-like_dom_sf"/>
</dbReference>
<protein>
    <recommendedName>
        <fullName evidence="5">Protein kinase domain-containing protein</fullName>
    </recommendedName>
</protein>
<feature type="domain" description="Protein kinase" evidence="5">
    <location>
        <begin position="18"/>
        <end position="213"/>
    </location>
</feature>
<dbReference type="PROSITE" id="PS00108">
    <property type="entry name" value="PROTEIN_KINASE_ST"/>
    <property type="match status" value="1"/>
</dbReference>
<accession>A0ABM8G5A8</accession>
<gene>
    <name evidence="6" type="ORF">GCM10025865_26380</name>
</gene>
<keyword evidence="2" id="KW-0547">Nucleotide-binding</keyword>
<evidence type="ECO:0000259" key="5">
    <source>
        <dbReference type="PROSITE" id="PS50011"/>
    </source>
</evidence>
<evidence type="ECO:0000313" key="6">
    <source>
        <dbReference type="EMBL" id="BDZ43339.1"/>
    </source>
</evidence>
<dbReference type="Pfam" id="PF00069">
    <property type="entry name" value="Pkinase"/>
    <property type="match status" value="1"/>
</dbReference>
<dbReference type="Gene3D" id="3.30.200.20">
    <property type="entry name" value="Phosphorylase Kinase, domain 1"/>
    <property type="match status" value="1"/>
</dbReference>
<dbReference type="InterPro" id="IPR000719">
    <property type="entry name" value="Prot_kinase_dom"/>
</dbReference>
<dbReference type="PANTHER" id="PTHR43289:SF34">
    <property type="entry name" value="SERINE_THREONINE-PROTEIN KINASE YBDM-RELATED"/>
    <property type="match status" value="1"/>
</dbReference>
<organism evidence="6 7">
    <name type="scientific">Paraoerskovia sediminicola</name>
    <dbReference type="NCBI Taxonomy" id="1138587"/>
    <lineage>
        <taxon>Bacteria</taxon>
        <taxon>Bacillati</taxon>
        <taxon>Actinomycetota</taxon>
        <taxon>Actinomycetes</taxon>
        <taxon>Micrococcales</taxon>
        <taxon>Cellulomonadaceae</taxon>
        <taxon>Paraoerskovia</taxon>
    </lineage>
</organism>
<keyword evidence="3" id="KW-0418">Kinase</keyword>
<keyword evidence="4" id="KW-0067">ATP-binding</keyword>
<evidence type="ECO:0000256" key="2">
    <source>
        <dbReference type="ARBA" id="ARBA00022741"/>
    </source>
</evidence>
<dbReference type="CDD" id="cd14014">
    <property type="entry name" value="STKc_PknB_like"/>
    <property type="match status" value="1"/>
</dbReference>
<dbReference type="Gene3D" id="1.10.510.10">
    <property type="entry name" value="Transferase(Phosphotransferase) domain 1"/>
    <property type="match status" value="1"/>
</dbReference>
<evidence type="ECO:0000256" key="4">
    <source>
        <dbReference type="ARBA" id="ARBA00022840"/>
    </source>
</evidence>
<dbReference type="EMBL" id="AP027729">
    <property type="protein sequence ID" value="BDZ43339.1"/>
    <property type="molecule type" value="Genomic_DNA"/>
</dbReference>
<dbReference type="Proteomes" id="UP001321475">
    <property type="component" value="Chromosome"/>
</dbReference>
<evidence type="ECO:0000313" key="7">
    <source>
        <dbReference type="Proteomes" id="UP001321475"/>
    </source>
</evidence>
<dbReference type="PANTHER" id="PTHR43289">
    <property type="entry name" value="MITOGEN-ACTIVATED PROTEIN KINASE KINASE KINASE 20-RELATED"/>
    <property type="match status" value="1"/>
</dbReference>
<keyword evidence="7" id="KW-1185">Reference proteome</keyword>
<proteinExistence type="predicted"/>
<dbReference type="PROSITE" id="PS50011">
    <property type="entry name" value="PROTEIN_KINASE_DOM"/>
    <property type="match status" value="1"/>
</dbReference>
<dbReference type="InterPro" id="IPR008271">
    <property type="entry name" value="Ser/Thr_kinase_AS"/>
</dbReference>
<dbReference type="SMART" id="SM00220">
    <property type="entry name" value="S_TKc"/>
    <property type="match status" value="1"/>
</dbReference>
<dbReference type="SUPFAM" id="SSF56112">
    <property type="entry name" value="Protein kinase-like (PK-like)"/>
    <property type="match status" value="1"/>
</dbReference>